<dbReference type="SUPFAM" id="SSF56801">
    <property type="entry name" value="Acetyl-CoA synthetase-like"/>
    <property type="match status" value="1"/>
</dbReference>
<dbReference type="Gene3D" id="3.40.50.12780">
    <property type="entry name" value="N-terminal domain of ligase-like"/>
    <property type="match status" value="1"/>
</dbReference>
<protein>
    <submittedName>
        <fullName evidence="3">Acyl-CoA synthetase</fullName>
    </submittedName>
</protein>
<dbReference type="PANTHER" id="PTHR43767">
    <property type="entry name" value="LONG-CHAIN-FATTY-ACID--COA LIGASE"/>
    <property type="match status" value="1"/>
</dbReference>
<dbReference type="PROSITE" id="PS00455">
    <property type="entry name" value="AMP_BINDING"/>
    <property type="match status" value="1"/>
</dbReference>
<dbReference type="Gene3D" id="3.30.300.30">
    <property type="match status" value="1"/>
</dbReference>
<dbReference type="InterPro" id="IPR020845">
    <property type="entry name" value="AMP-binding_CS"/>
</dbReference>
<dbReference type="Proteomes" id="UP000266385">
    <property type="component" value="Unassembled WGS sequence"/>
</dbReference>
<reference evidence="3 4" key="1">
    <citation type="submission" date="2018-08" db="EMBL/GenBank/DDBJ databases">
        <title>Henriciella mobilis sp. nov., isolated from seawater.</title>
        <authorList>
            <person name="Cheng H."/>
            <person name="Wu Y.-H."/>
            <person name="Xu X.-W."/>
            <person name="Guo L.-L."/>
        </authorList>
    </citation>
    <scope>NUCLEOTIDE SEQUENCE [LARGE SCALE GENOMIC DNA]</scope>
    <source>
        <strain evidence="3 4">JN25</strain>
    </source>
</reference>
<dbReference type="NCBIfam" id="NF005863">
    <property type="entry name" value="PRK07798.1"/>
    <property type="match status" value="1"/>
</dbReference>
<dbReference type="InterPro" id="IPR050237">
    <property type="entry name" value="ATP-dep_AMP-bd_enzyme"/>
</dbReference>
<name>A0A399RJ63_9PROT</name>
<dbReference type="AlphaFoldDB" id="A0A399RJ63"/>
<dbReference type="InterPro" id="IPR000873">
    <property type="entry name" value="AMP-dep_synth/lig_dom"/>
</dbReference>
<evidence type="ECO:0000313" key="4">
    <source>
        <dbReference type="Proteomes" id="UP000266385"/>
    </source>
</evidence>
<dbReference type="PANTHER" id="PTHR43767:SF1">
    <property type="entry name" value="NONRIBOSOMAL PEPTIDE SYNTHASE PES1 (EUROFUNG)-RELATED"/>
    <property type="match status" value="1"/>
</dbReference>
<dbReference type="OrthoDB" id="6187882at2"/>
<dbReference type="Pfam" id="PF13193">
    <property type="entry name" value="AMP-binding_C"/>
    <property type="match status" value="1"/>
</dbReference>
<accession>A0A399RJ63</accession>
<sequence>MGKATDWHFAHALECVADCIPDRVALIDSHATRTWKDYEDRAARLAGALDRAGIRPGSKIGLLMHNSNVYLESHFAAFKLGASPINVNYRYREQELAYLLDNADVEVLVYHDAYREVIADVAPSLPRLKILVEAPLDGKAGDPPSGVLRYDTVLETNAPLPRRKQSADDLYILYTGGTTGLPKGVMFRNGATCKHLAQGYRMFGMPTPDTLDDVPAALEIGLSKSSLPVSLVVCPLMHGTGIWVGAMNPQLAGGCVLTIPELGLDADRIWRLVEQHRVTFLTIVGDAFGVPMLEALDIAASDGRPYDVSSLRTIISSGVMWSSEVKRGLLRHGDFTLIDAIGSTEAAMGGSVTRRGHEAKTGRFTINANARIISDDGRMIEPGSGETGRLASPSAMIGYYKDPKKTQEIITEIDGVHYVVPGDYAAYEDDGSIRLLGRGSTCINTAGEKVYPEEVEETLKLHPLVIDCLVIGQPDNRYGQRVVALVAVAAPVDTAEILSHARNLIAGYKVPKEVFLTDAVQRAPNGKPDYEWAKSVVAKYSGLAN</sequence>
<evidence type="ECO:0000313" key="3">
    <source>
        <dbReference type="EMBL" id="RIJ29872.1"/>
    </source>
</evidence>
<dbReference type="InterPro" id="IPR025110">
    <property type="entry name" value="AMP-bd_C"/>
</dbReference>
<feature type="domain" description="AMP-dependent synthetase/ligase" evidence="1">
    <location>
        <begin position="19"/>
        <end position="400"/>
    </location>
</feature>
<keyword evidence="4" id="KW-1185">Reference proteome</keyword>
<evidence type="ECO:0000259" key="2">
    <source>
        <dbReference type="Pfam" id="PF13193"/>
    </source>
</evidence>
<feature type="domain" description="AMP-binding enzyme C-terminal" evidence="2">
    <location>
        <begin position="454"/>
        <end position="527"/>
    </location>
</feature>
<dbReference type="GO" id="GO:0016878">
    <property type="term" value="F:acid-thiol ligase activity"/>
    <property type="evidence" value="ECO:0007669"/>
    <property type="project" value="UniProtKB-ARBA"/>
</dbReference>
<dbReference type="EMBL" id="QWFX01000007">
    <property type="protein sequence ID" value="RIJ29872.1"/>
    <property type="molecule type" value="Genomic_DNA"/>
</dbReference>
<dbReference type="InterPro" id="IPR045851">
    <property type="entry name" value="AMP-bd_C_sf"/>
</dbReference>
<dbReference type="RefSeq" id="WP_119376159.1">
    <property type="nucleotide sequence ID" value="NZ_QWFX01000007.1"/>
</dbReference>
<comment type="caution">
    <text evidence="3">The sequence shown here is derived from an EMBL/GenBank/DDBJ whole genome shotgun (WGS) entry which is preliminary data.</text>
</comment>
<dbReference type="InterPro" id="IPR042099">
    <property type="entry name" value="ANL_N_sf"/>
</dbReference>
<proteinExistence type="predicted"/>
<organism evidence="3 4">
    <name type="scientific">Henriciella mobilis</name>
    <dbReference type="NCBI Taxonomy" id="2305467"/>
    <lineage>
        <taxon>Bacteria</taxon>
        <taxon>Pseudomonadati</taxon>
        <taxon>Pseudomonadota</taxon>
        <taxon>Alphaproteobacteria</taxon>
        <taxon>Hyphomonadales</taxon>
        <taxon>Hyphomonadaceae</taxon>
        <taxon>Henriciella</taxon>
    </lineage>
</organism>
<evidence type="ECO:0000259" key="1">
    <source>
        <dbReference type="Pfam" id="PF00501"/>
    </source>
</evidence>
<gene>
    <name evidence="3" type="ORF">D1223_09225</name>
</gene>
<dbReference type="Pfam" id="PF00501">
    <property type="entry name" value="AMP-binding"/>
    <property type="match status" value="1"/>
</dbReference>